<dbReference type="Proteomes" id="UP001062443">
    <property type="component" value="Unassembled WGS sequence"/>
</dbReference>
<protein>
    <recommendedName>
        <fullName evidence="4">DUF304 domain-containing protein</fullName>
    </recommendedName>
</protein>
<dbReference type="RefSeq" id="WP_068173583.1">
    <property type="nucleotide sequence ID" value="NZ_BAQB01000102.1"/>
</dbReference>
<sequence>MTMINKKKYIIWSLFVSIYIITRVLKFTDFYKESLPFSFIFRIIFVPFFSAIAINYLFNNKKTKKEQITIFSVYSLLSFIFMTKIEQNSIGGDFVKNSGIFLFSITSIVMILISLKKDVPLLERFFSEKTRKTFSLEGRIIKSIFTDWPYKYRKLQKFPYYYKNIDFIVFLFSPIIMLFPIPIAYFYKSHKNIEYLIATISSVLCIYSISIAKSFLFKPHYLDNKNLNIFLGPIKGYSINVDDIENIHLKNSYKFIGSNKFQEIKLSIFQKDNVILFIKNSDKFYSFYTENPSGIIKAIRSRLEGRESMIQALDMDAIEEGPNDRYRPQNEALSV</sequence>
<evidence type="ECO:0008006" key="4">
    <source>
        <dbReference type="Google" id="ProtNLM"/>
    </source>
</evidence>
<dbReference type="EMBL" id="BAQB01000102">
    <property type="protein sequence ID" value="GBR49568.1"/>
    <property type="molecule type" value="Genomic_DNA"/>
</dbReference>
<keyword evidence="1" id="KW-1133">Transmembrane helix</keyword>
<reference evidence="2" key="1">
    <citation type="submission" date="2013-04" db="EMBL/GenBank/DDBJ databases">
        <title>The genome sequencing project of 58 acetic acid bacteria.</title>
        <authorList>
            <person name="Okamoto-Kainuma A."/>
            <person name="Ishikawa M."/>
            <person name="Umino S."/>
            <person name="Koizumi Y."/>
            <person name="Shiwa Y."/>
            <person name="Yoshikawa H."/>
            <person name="Matsutani M."/>
            <person name="Matsushita K."/>
        </authorList>
    </citation>
    <scope>NUCLEOTIDE SEQUENCE</scope>
    <source>
        <strain evidence="2">NBRC 106556</strain>
    </source>
</reference>
<evidence type="ECO:0000313" key="3">
    <source>
        <dbReference type="Proteomes" id="UP001062443"/>
    </source>
</evidence>
<feature type="transmembrane region" description="Helical" evidence="1">
    <location>
        <begin position="68"/>
        <end position="85"/>
    </location>
</feature>
<keyword evidence="1" id="KW-0472">Membrane</keyword>
<proteinExistence type="predicted"/>
<comment type="caution">
    <text evidence="2">The sequence shown here is derived from an EMBL/GenBank/DDBJ whole genome shotgun (WGS) entry which is preliminary data.</text>
</comment>
<feature type="transmembrane region" description="Helical" evidence="1">
    <location>
        <begin position="167"/>
        <end position="187"/>
    </location>
</feature>
<gene>
    <name evidence="2" type="ORF">AA106556_2091</name>
</gene>
<keyword evidence="1" id="KW-0812">Transmembrane</keyword>
<feature type="transmembrane region" description="Helical" evidence="1">
    <location>
        <begin position="37"/>
        <end position="56"/>
    </location>
</feature>
<keyword evidence="3" id="KW-1185">Reference proteome</keyword>
<organism evidence="2 3">
    <name type="scientific">Neokomagataea tanensis NBRC 106556</name>
    <dbReference type="NCBI Taxonomy" id="1223519"/>
    <lineage>
        <taxon>Bacteria</taxon>
        <taxon>Pseudomonadati</taxon>
        <taxon>Pseudomonadota</taxon>
        <taxon>Alphaproteobacteria</taxon>
        <taxon>Acetobacterales</taxon>
        <taxon>Acetobacteraceae</taxon>
        <taxon>Neokomagataea</taxon>
    </lineage>
</organism>
<accession>A0ABQ0QLQ9</accession>
<feature type="transmembrane region" description="Helical" evidence="1">
    <location>
        <begin position="9"/>
        <end position="25"/>
    </location>
</feature>
<feature type="transmembrane region" description="Helical" evidence="1">
    <location>
        <begin position="97"/>
        <end position="115"/>
    </location>
</feature>
<evidence type="ECO:0000313" key="2">
    <source>
        <dbReference type="EMBL" id="GBR49568.1"/>
    </source>
</evidence>
<name>A0ABQ0QLQ9_9PROT</name>
<evidence type="ECO:0000256" key="1">
    <source>
        <dbReference type="SAM" id="Phobius"/>
    </source>
</evidence>
<feature type="transmembrane region" description="Helical" evidence="1">
    <location>
        <begin position="193"/>
        <end position="216"/>
    </location>
</feature>